<evidence type="ECO:0000313" key="1">
    <source>
        <dbReference type="EMBL" id="KAH7842334.1"/>
    </source>
</evidence>
<dbReference type="Proteomes" id="UP000828048">
    <property type="component" value="Chromosome 1"/>
</dbReference>
<accession>A0ACB7XNE7</accession>
<evidence type="ECO:0000313" key="2">
    <source>
        <dbReference type="Proteomes" id="UP000828048"/>
    </source>
</evidence>
<dbReference type="EMBL" id="CM037151">
    <property type="protein sequence ID" value="KAH7842334.1"/>
    <property type="molecule type" value="Genomic_DNA"/>
</dbReference>
<gene>
    <name evidence="1" type="ORF">Vadar_004057</name>
</gene>
<reference evidence="1 2" key="1">
    <citation type="journal article" date="2021" name="Hortic Res">
        <title>High-quality reference genome and annotation aids understanding of berry development for evergreen blueberry (Vaccinium darrowii).</title>
        <authorList>
            <person name="Yu J."/>
            <person name="Hulse-Kemp A.M."/>
            <person name="Babiker E."/>
            <person name="Staton M."/>
        </authorList>
    </citation>
    <scope>NUCLEOTIDE SEQUENCE [LARGE SCALE GENOMIC DNA]</scope>
    <source>
        <strain evidence="2">cv. NJ 8807/NJ 8810</strain>
        <tissue evidence="1">Young leaf</tissue>
    </source>
</reference>
<organism evidence="1 2">
    <name type="scientific">Vaccinium darrowii</name>
    <dbReference type="NCBI Taxonomy" id="229202"/>
    <lineage>
        <taxon>Eukaryota</taxon>
        <taxon>Viridiplantae</taxon>
        <taxon>Streptophyta</taxon>
        <taxon>Embryophyta</taxon>
        <taxon>Tracheophyta</taxon>
        <taxon>Spermatophyta</taxon>
        <taxon>Magnoliopsida</taxon>
        <taxon>eudicotyledons</taxon>
        <taxon>Gunneridae</taxon>
        <taxon>Pentapetalae</taxon>
        <taxon>asterids</taxon>
        <taxon>Ericales</taxon>
        <taxon>Ericaceae</taxon>
        <taxon>Vaccinioideae</taxon>
        <taxon>Vaccinieae</taxon>
        <taxon>Vaccinium</taxon>
    </lineage>
</organism>
<name>A0ACB7XNE7_9ERIC</name>
<comment type="caution">
    <text evidence="1">The sequence shown here is derived from an EMBL/GenBank/DDBJ whole genome shotgun (WGS) entry which is preliminary data.</text>
</comment>
<keyword evidence="2" id="KW-1185">Reference proteome</keyword>
<protein>
    <submittedName>
        <fullName evidence="1">Uncharacterized protein</fullName>
    </submittedName>
</protein>
<proteinExistence type="predicted"/>
<sequence>MCNPVQSIVDAIVGEIVKKVFEWVGRPIGFLFHYKQKLKNLEDEMNNLRIQRTNVEGKVNQAKGRGEIVDDNVLVWLKDVEETSQGVGTLMDDKEENTKCFNFLCPDFISRYHLGKQAEKKVVRVKHLTTEGCKINQDPLLELGLPTIGDYEDFQSRQKVFKDIVEALKDSKVTMIGVNGTGGVGKTTMVAKIAKLLKKDKTFDEVVMAVVSKDANVRKIQGQLADSLHLTLSGETEVGRAQLLRNRLDNGKNNLIILDDVWHQLNLKEIGILVANGNKRCKVVLTSRKRAVWKNMDVHEAFHIEFLSEEEAWNLFKKKVGNHVDSHDQSLRDIAWAVCKECQGLPVAIDALGAALKDTNDMHAWKDALHKLKNSKIKDIEGIDPKVYASLKWSYDQLESEDAKSCFLLCCLFAEDAEISIDDLVRHYMAGRTLGRSQILDTLDQALDRVSTVVHTLKSCCLLLDGRHKHVVKMHDVVRDVAISIAEDEKSFLVKHGVSYWPVKATYEHCSVISLMPQDMGEFPNELVCPKLHTLRLDYTVNNKFPLHIPNSFFGGTENLMVLDLNGVPMLPIPASLAKLAKLHMLCLNKCKLGDIAILKDLKDHLEILSLRGSDIKELPSELESLKISSCITMEGVIGTEGENDEDIVFRRLKILHLENLAKLISFYPKKLNTATSSGSSSAHAQMTLFNDKAAFPALESLVINSVRKITEIWNKQILPIPETTIESFCCQLSKMTIRNCGKLMNVVGGGPKIEAMEMEKQKGKLVDDYVTRFPKLTTLKLNDLPNLESFCNSSVRCEGQVPLFDHQAAFPALESVEIYSLPEITEIWNKQILPIPETATESFCCQLSKMTISYCDKLVNVVGGCPKIDAIEMEKQKGKLVDDYVTCFPKLTTLGLQDLPNLESFSSNSARCEAQVPLFDHQVAFPALESLDIRTLPNITDIWDKKIRPVHQPFYPLHELCVEDCGKLVYVVPSNVLPQLCNLERLTPDSCPMAEVIVDLEKKEEGTQAAANNTIVPFPELSFLRLKRLQKIKGFCAFRSEEHRVFNTQVAFPKLEELVVDTFGEIALRQLTDASELSLKCLEFYECDKVSTVVSPHLLRRLRFVDLLYVKSCRGARDVFHFDGLEVGEGQVCVGQLTQVRKVYLEDLPQLTCLWNKDPHRLLGLQSLEYLIVKDCPLLANLFTASVAEALGGLKVFYLSSCSTIEEVIATDEGHTDVLDDDREIVFPKLEWLILKDLSNLKSFCTSNHNFNFPSLKRLVLKRCPKVQAFTSGSVLPQILLSTRGDECLMIEDLNKHLEQQHLKGDQLHWLWFTASNKSLIISKIRNWLHIRGIVNIIPWLGFIGHLETVVSHLQPTKPTLFLLPIPNNFLHQLPSKFAEVRRIQGVPFPPVQNSKYLNRAKMASSSQLKSDALLEQMKLHLSTDAGKEITKKIGLFYQINIAPRKLDSTRRSMLLTLRKEKLRKIGTLGISGPYEGGKPDATFSFTDEDFFKVATGKMNPQIAFMRGAIKVKGSLSAAQKFTPDIFLKPSKM</sequence>